<dbReference type="Gene3D" id="3.90.1200.10">
    <property type="match status" value="1"/>
</dbReference>
<dbReference type="SUPFAM" id="SSF56112">
    <property type="entry name" value="Protein kinase-like (PK-like)"/>
    <property type="match status" value="1"/>
</dbReference>
<protein>
    <recommendedName>
        <fullName evidence="1">Aminoglycoside phosphotransferase domain-containing protein</fullName>
    </recommendedName>
</protein>
<dbReference type="InterPro" id="IPR052077">
    <property type="entry name" value="CcrZ_PhaseVar_Mediator"/>
</dbReference>
<evidence type="ECO:0000313" key="3">
    <source>
        <dbReference type="Proteomes" id="UP000321793"/>
    </source>
</evidence>
<dbReference type="AlphaFoldDB" id="A0A512SVX0"/>
<dbReference type="Proteomes" id="UP000321793">
    <property type="component" value="Unassembled WGS sequence"/>
</dbReference>
<accession>A0A512SVX0</accession>
<comment type="caution">
    <text evidence="2">The sequence shown here is derived from an EMBL/GenBank/DDBJ whole genome shotgun (WGS) entry which is preliminary data.</text>
</comment>
<dbReference type="InterPro" id="IPR002575">
    <property type="entry name" value="Aminoglycoside_PTrfase"/>
</dbReference>
<dbReference type="InterPro" id="IPR011009">
    <property type="entry name" value="Kinase-like_dom_sf"/>
</dbReference>
<gene>
    <name evidence="2" type="ORF">KLO01_01370</name>
</gene>
<reference evidence="2 3" key="1">
    <citation type="submission" date="2019-07" db="EMBL/GenBank/DDBJ databases">
        <title>Whole genome shotgun sequence of Knoellia locipacati NBRC 109775.</title>
        <authorList>
            <person name="Hosoyama A."/>
            <person name="Uohara A."/>
            <person name="Ohji S."/>
            <person name="Ichikawa N."/>
        </authorList>
    </citation>
    <scope>NUCLEOTIDE SEQUENCE [LARGE SCALE GENOMIC DNA]</scope>
    <source>
        <strain evidence="2 3">NBRC 109775</strain>
    </source>
</reference>
<keyword evidence="3" id="KW-1185">Reference proteome</keyword>
<sequence>MDDFAEWVRVTFGLGEGPLTCSVGGHGADGEVWHLQVGSRHHAVKRPFRVVDVEALQREADLLGHLGARGVEVPTHVTARDGRLVVEVPDRLGGGWTRVSHWVEGTSVGGRPSEVAEPLGRLLAQLHQAAPRASEAPRAWHTRMPPPERWRDLVERSVGQPWQAALEDALDTLGEYAEIVEAAGSGAQPFLVGHCDLHPDNVLLAADGGLRAIDWEDAGAMDPTRELAKTLVQWHVLGEEVDEGAVAATVRAYVEAGGPGLLSGLTDFAMVMCSESNFLAHQLAVALDEGAPPQRRLAARDEITEALAGYLPGPGAIERVLRAARTSGRAAP</sequence>
<dbReference type="OrthoDB" id="30633at2"/>
<evidence type="ECO:0000313" key="2">
    <source>
        <dbReference type="EMBL" id="GEQ12090.1"/>
    </source>
</evidence>
<feature type="domain" description="Aminoglycoside phosphotransferase" evidence="1">
    <location>
        <begin position="25"/>
        <end position="254"/>
    </location>
</feature>
<evidence type="ECO:0000259" key="1">
    <source>
        <dbReference type="Pfam" id="PF01636"/>
    </source>
</evidence>
<dbReference type="RefSeq" id="WP_147061634.1">
    <property type="nucleotide sequence ID" value="NZ_BAABDN010000001.1"/>
</dbReference>
<proteinExistence type="predicted"/>
<dbReference type="PANTHER" id="PTHR40086">
    <property type="entry name" value="PHOSPHOTRANSFERASE YTMP-RELATED"/>
    <property type="match status" value="1"/>
</dbReference>
<dbReference type="Pfam" id="PF01636">
    <property type="entry name" value="APH"/>
    <property type="match status" value="1"/>
</dbReference>
<dbReference type="PANTHER" id="PTHR40086:SF1">
    <property type="entry name" value="CELL CYCLE REGULATOR CCRZ"/>
    <property type="match status" value="1"/>
</dbReference>
<name>A0A512SVX0_9MICO</name>
<dbReference type="EMBL" id="BKBA01000002">
    <property type="protein sequence ID" value="GEQ12090.1"/>
    <property type="molecule type" value="Genomic_DNA"/>
</dbReference>
<organism evidence="2 3">
    <name type="scientific">Knoellia locipacati</name>
    <dbReference type="NCBI Taxonomy" id="882824"/>
    <lineage>
        <taxon>Bacteria</taxon>
        <taxon>Bacillati</taxon>
        <taxon>Actinomycetota</taxon>
        <taxon>Actinomycetes</taxon>
        <taxon>Micrococcales</taxon>
        <taxon>Intrasporangiaceae</taxon>
        <taxon>Knoellia</taxon>
    </lineage>
</organism>